<dbReference type="InterPro" id="IPR005178">
    <property type="entry name" value="Ostalpha/TMEM184C"/>
</dbReference>
<dbReference type="STRING" id="44941.A0A397V588"/>
<accession>A0A397V588</accession>
<evidence type="ECO:0000256" key="2">
    <source>
        <dbReference type="ARBA" id="ARBA00022692"/>
    </source>
</evidence>
<dbReference type="SMART" id="SM01417">
    <property type="entry name" value="Solute_trans_a"/>
    <property type="match status" value="1"/>
</dbReference>
<feature type="transmembrane region" description="Helical" evidence="5">
    <location>
        <begin position="278"/>
        <end position="300"/>
    </location>
</feature>
<keyword evidence="3 5" id="KW-1133">Transmembrane helix</keyword>
<evidence type="ECO:0000313" key="6">
    <source>
        <dbReference type="EMBL" id="RIB17575.1"/>
    </source>
</evidence>
<dbReference type="Pfam" id="PF03619">
    <property type="entry name" value="Solute_trans_a"/>
    <property type="match status" value="1"/>
</dbReference>
<feature type="transmembrane region" description="Helical" evidence="5">
    <location>
        <begin position="202"/>
        <end position="226"/>
    </location>
</feature>
<name>A0A397V588_9GLOM</name>
<dbReference type="OrthoDB" id="14252at2759"/>
<keyword evidence="2 5" id="KW-0812">Transmembrane</keyword>
<dbReference type="Proteomes" id="UP000266673">
    <property type="component" value="Unassembled WGS sequence"/>
</dbReference>
<protein>
    <submittedName>
        <fullName evidence="6">Organic solute transporter Ostalpha-domain-containing protein</fullName>
    </submittedName>
</protein>
<evidence type="ECO:0000256" key="3">
    <source>
        <dbReference type="ARBA" id="ARBA00022989"/>
    </source>
</evidence>
<evidence type="ECO:0000256" key="4">
    <source>
        <dbReference type="ARBA" id="ARBA00023136"/>
    </source>
</evidence>
<dbReference type="PANTHER" id="PTHR23423">
    <property type="entry name" value="ORGANIC SOLUTE TRANSPORTER-RELATED"/>
    <property type="match status" value="1"/>
</dbReference>
<keyword evidence="4 5" id="KW-0472">Membrane</keyword>
<gene>
    <name evidence="6" type="ORF">C2G38_2087934</name>
</gene>
<reference evidence="6 7" key="1">
    <citation type="submission" date="2018-06" db="EMBL/GenBank/DDBJ databases">
        <title>Comparative genomics reveals the genomic features of Rhizophagus irregularis, R. cerebriforme, R. diaphanum and Gigaspora rosea, and their symbiotic lifestyle signature.</title>
        <authorList>
            <person name="Morin E."/>
            <person name="San Clemente H."/>
            <person name="Chen E.C.H."/>
            <person name="De La Providencia I."/>
            <person name="Hainaut M."/>
            <person name="Kuo A."/>
            <person name="Kohler A."/>
            <person name="Murat C."/>
            <person name="Tang N."/>
            <person name="Roy S."/>
            <person name="Loubradou J."/>
            <person name="Henrissat B."/>
            <person name="Grigoriev I.V."/>
            <person name="Corradi N."/>
            <person name="Roux C."/>
            <person name="Martin F.M."/>
        </authorList>
    </citation>
    <scope>NUCLEOTIDE SEQUENCE [LARGE SCALE GENOMIC DNA]</scope>
    <source>
        <strain evidence="6 7">DAOM 194757</strain>
    </source>
</reference>
<organism evidence="6 7">
    <name type="scientific">Gigaspora rosea</name>
    <dbReference type="NCBI Taxonomy" id="44941"/>
    <lineage>
        <taxon>Eukaryota</taxon>
        <taxon>Fungi</taxon>
        <taxon>Fungi incertae sedis</taxon>
        <taxon>Mucoromycota</taxon>
        <taxon>Glomeromycotina</taxon>
        <taxon>Glomeromycetes</taxon>
        <taxon>Diversisporales</taxon>
        <taxon>Gigasporaceae</taxon>
        <taxon>Gigaspora</taxon>
    </lineage>
</organism>
<comment type="caution">
    <text evidence="6">The sequence shown here is derived from an EMBL/GenBank/DDBJ whole genome shotgun (WGS) entry which is preliminary data.</text>
</comment>
<feature type="transmembrane region" description="Helical" evidence="5">
    <location>
        <begin position="246"/>
        <end position="266"/>
    </location>
</feature>
<evidence type="ECO:0000256" key="1">
    <source>
        <dbReference type="ARBA" id="ARBA00004141"/>
    </source>
</evidence>
<keyword evidence="7" id="KW-1185">Reference proteome</keyword>
<dbReference type="EMBL" id="QKWP01000597">
    <property type="protein sequence ID" value="RIB17575.1"/>
    <property type="molecule type" value="Genomic_DNA"/>
</dbReference>
<dbReference type="AlphaFoldDB" id="A0A397V588"/>
<sequence length="378" mass="44234">MQAEMDKLVNRTCPSENMADNDPSVFWDHGPRFDAHRIGWTVSGVFAFVATVISLYLIIKHSKYYHRPECQRHIIRILLMIPIYAVISWLSYRFFHYSIYYEAVRDCYEAFVISAFFALLTQYVEDSPEESKEILNNIDKKSCPFPLGCYRYRPTSERFLHMAKWGILQYVVLYPLITLATLITQAFGVYCAEIMSFVFAQIYLKSAQLLSVTVAIYALIVFYNAISEVIASEKPFFKLFCVKMVVFFSFWQAFILSVLASIGLIHETQYWTRSNIGRGINSLLICFEMMIFAVLHIYAFPYKPFRDFGNRARTPLFKGIIDALNPIDILWEIIFVTQKVWDIIKQRRTKASPKKDKFDIHRAVSLKYPKHKYQNLEA</sequence>
<feature type="transmembrane region" description="Helical" evidence="5">
    <location>
        <begin position="74"/>
        <end position="95"/>
    </location>
</feature>
<dbReference type="GO" id="GO:0016020">
    <property type="term" value="C:membrane"/>
    <property type="evidence" value="ECO:0007669"/>
    <property type="project" value="UniProtKB-SubCell"/>
</dbReference>
<evidence type="ECO:0000313" key="7">
    <source>
        <dbReference type="Proteomes" id="UP000266673"/>
    </source>
</evidence>
<proteinExistence type="predicted"/>
<evidence type="ECO:0000256" key="5">
    <source>
        <dbReference type="SAM" id="Phobius"/>
    </source>
</evidence>
<feature type="transmembrane region" description="Helical" evidence="5">
    <location>
        <begin position="38"/>
        <end position="59"/>
    </location>
</feature>
<feature type="transmembrane region" description="Helical" evidence="5">
    <location>
        <begin position="167"/>
        <end position="190"/>
    </location>
</feature>
<comment type="subcellular location">
    <subcellularLocation>
        <location evidence="1">Membrane</location>
        <topology evidence="1">Multi-pass membrane protein</topology>
    </subcellularLocation>
</comment>